<dbReference type="Pfam" id="PF16320">
    <property type="entry name" value="Ribosomal_L12_N"/>
    <property type="match status" value="1"/>
</dbReference>
<comment type="similarity">
    <text evidence="1 4">Belongs to the bacterial ribosomal protein bL12 family.</text>
</comment>
<dbReference type="NCBIfam" id="TIGR00855">
    <property type="entry name" value="L12"/>
    <property type="match status" value="1"/>
</dbReference>
<dbReference type="SUPFAM" id="SSF54736">
    <property type="entry name" value="ClpS-like"/>
    <property type="match status" value="1"/>
</dbReference>
<dbReference type="SUPFAM" id="SSF48300">
    <property type="entry name" value="Ribosomal protein L7/12, oligomerisation (N-terminal) domain"/>
    <property type="match status" value="1"/>
</dbReference>
<comment type="subcellular location">
    <subcellularLocation>
        <location evidence="4">Plastid</location>
        <location evidence="4">Chloroplast</location>
    </subcellularLocation>
</comment>
<feature type="domain" description="Large ribosomal subunit protein bL12 C-terminal" evidence="5">
    <location>
        <begin position="64"/>
        <end position="130"/>
    </location>
</feature>
<dbReference type="InterPro" id="IPR008932">
    <property type="entry name" value="Ribosomal_bL12_oligo"/>
</dbReference>
<dbReference type="Gene3D" id="3.30.1390.10">
    <property type="match status" value="1"/>
</dbReference>
<geneLocation type="chloroplast" evidence="7"/>
<dbReference type="GeneID" id="22159598"/>
<keyword evidence="3 4" id="KW-0687">Ribonucleoprotein</keyword>
<dbReference type="GO" id="GO:0003735">
    <property type="term" value="F:structural constituent of ribosome"/>
    <property type="evidence" value="ECO:0007669"/>
    <property type="project" value="InterPro"/>
</dbReference>
<evidence type="ECO:0000259" key="5">
    <source>
        <dbReference type="Pfam" id="PF00542"/>
    </source>
</evidence>
<dbReference type="GO" id="GO:1990904">
    <property type="term" value="C:ribonucleoprotein complex"/>
    <property type="evidence" value="ECO:0007669"/>
    <property type="project" value="UniProtKB-KW"/>
</dbReference>
<dbReference type="PANTHER" id="PTHR45987">
    <property type="entry name" value="39S RIBOSOMAL PROTEIN L12"/>
    <property type="match status" value="1"/>
</dbReference>
<name>A0A097KMB9_9CHLO</name>
<evidence type="ECO:0000256" key="1">
    <source>
        <dbReference type="ARBA" id="ARBA00007197"/>
    </source>
</evidence>
<dbReference type="CDD" id="cd00387">
    <property type="entry name" value="Ribosomal_L7_L12"/>
    <property type="match status" value="1"/>
</dbReference>
<sequence length="131" mass="14047">MSDITNEIIEKLKSMTLLEASELVSEIEKTFGVDASAPVSGGVISVAGGEGDAQSQAVEEKTTFDVILEAIPQDKRVPALKVLRTILSLGIKETKEFIDSLPKPLKEGVSKEEADSLQQQLEPLGAQIKIV</sequence>
<comment type="subunit">
    <text evidence="4">Homodimer. Part of the ribosomal stalk of the 50S ribosomal subunit. Forms a multimeric L10(L12)X complex, where L10 forms an elongated spine to which 2 to 4 L12 dimers bind in a sequential fashion. Binds GTP-bound translation factors.</text>
</comment>
<organism evidence="7">
    <name type="scientific">Xylochloris irregularis</name>
    <dbReference type="NCBI Taxonomy" id="480381"/>
    <lineage>
        <taxon>Eukaryota</taxon>
        <taxon>Viridiplantae</taxon>
        <taxon>Chlorophyta</taxon>
        <taxon>core chlorophytes</taxon>
        <taxon>Trebouxiophyceae</taxon>
        <taxon>Trebouxiophyceae incertae sedis</taxon>
        <taxon>Xylochloris</taxon>
    </lineage>
</organism>
<proteinExistence type="inferred from homology"/>
<dbReference type="GO" id="GO:0006412">
    <property type="term" value="P:translation"/>
    <property type="evidence" value="ECO:0007669"/>
    <property type="project" value="UniProtKB-UniRule"/>
</dbReference>
<evidence type="ECO:0000256" key="2">
    <source>
        <dbReference type="ARBA" id="ARBA00022980"/>
    </source>
</evidence>
<protein>
    <recommendedName>
        <fullName evidence="4">Large ribosomal subunit protein bL12c</fullName>
    </recommendedName>
</protein>
<keyword evidence="7" id="KW-0150">Chloroplast</keyword>
<keyword evidence="7" id="KW-0934">Plastid</keyword>
<accession>A0A097KMB9</accession>
<dbReference type="InterPro" id="IPR013823">
    <property type="entry name" value="Ribosomal_bL12_C"/>
</dbReference>
<dbReference type="HAMAP" id="MF_00368">
    <property type="entry name" value="Ribosomal_bL12"/>
    <property type="match status" value="1"/>
</dbReference>
<dbReference type="InterPro" id="IPR036235">
    <property type="entry name" value="Ribosomal_bL12_oligo_N_sf"/>
</dbReference>
<evidence type="ECO:0000256" key="3">
    <source>
        <dbReference type="ARBA" id="ARBA00023274"/>
    </source>
</evidence>
<evidence type="ECO:0000313" key="7">
    <source>
        <dbReference type="EMBL" id="AIT94329.1"/>
    </source>
</evidence>
<comment type="function">
    <text evidence="4">Forms part of the ribosomal stalk which helps the ribosome interact with GTP-bound translation factors. Is thus essential for accurate translation.</text>
</comment>
<dbReference type="EMBL" id="KM462872">
    <property type="protein sequence ID" value="AIT94329.1"/>
    <property type="molecule type" value="Genomic_DNA"/>
</dbReference>
<dbReference type="PANTHER" id="PTHR45987:SF4">
    <property type="entry name" value="LARGE RIBOSOMAL SUBUNIT PROTEIN BL12M"/>
    <property type="match status" value="1"/>
</dbReference>
<evidence type="ECO:0000256" key="4">
    <source>
        <dbReference type="HAMAP-Rule" id="MF_00368"/>
    </source>
</evidence>
<dbReference type="GO" id="GO:0005840">
    <property type="term" value="C:ribosome"/>
    <property type="evidence" value="ECO:0007669"/>
    <property type="project" value="UniProtKB-KW"/>
</dbReference>
<keyword evidence="2 4" id="KW-0689">Ribosomal protein</keyword>
<dbReference type="GO" id="GO:0009507">
    <property type="term" value="C:chloroplast"/>
    <property type="evidence" value="ECO:0007669"/>
    <property type="project" value="UniProtKB-SubCell"/>
</dbReference>
<dbReference type="FunFam" id="3.30.1390.10:FF:000001">
    <property type="entry name" value="50S ribosomal protein L7/L12"/>
    <property type="match status" value="1"/>
</dbReference>
<evidence type="ECO:0000259" key="6">
    <source>
        <dbReference type="Pfam" id="PF16320"/>
    </source>
</evidence>
<gene>
    <name evidence="4 7" type="primary">rpl12</name>
</gene>
<dbReference type="AlphaFoldDB" id="A0A097KMB9"/>
<dbReference type="Pfam" id="PF00542">
    <property type="entry name" value="Ribosomal_L12"/>
    <property type="match status" value="1"/>
</dbReference>
<dbReference type="Gene3D" id="1.20.5.710">
    <property type="entry name" value="Single helix bin"/>
    <property type="match status" value="1"/>
</dbReference>
<dbReference type="RefSeq" id="YP_009105618.1">
    <property type="nucleotide sequence ID" value="NC_025534.1"/>
</dbReference>
<dbReference type="InterPro" id="IPR014719">
    <property type="entry name" value="Ribosomal_bL12_C/ClpS-like"/>
</dbReference>
<dbReference type="InterPro" id="IPR000206">
    <property type="entry name" value="Ribosomal_bL12"/>
</dbReference>
<dbReference type="GO" id="GO:0003729">
    <property type="term" value="F:mRNA binding"/>
    <property type="evidence" value="ECO:0007669"/>
    <property type="project" value="TreeGrafter"/>
</dbReference>
<reference evidence="7" key="1">
    <citation type="journal article" date="2014" name="BMC Evol. Biol.">
        <title>Chloroplast phylogenomic analysis resolves deep-level relationships within the green algal class Trebouxiophyceae.</title>
        <authorList>
            <person name="Lemieux C."/>
            <person name="Otis C."/>
            <person name="Turmel M."/>
        </authorList>
    </citation>
    <scope>NUCLEOTIDE SEQUENCE</scope>
</reference>
<feature type="domain" description="Large ribosomal subunit protein bL12 oligomerization" evidence="6">
    <location>
        <begin position="6"/>
        <end position="50"/>
    </location>
</feature>